<accession>A3QDX2</accession>
<evidence type="ECO:0000313" key="1">
    <source>
        <dbReference type="EMBL" id="ABO23670.1"/>
    </source>
</evidence>
<dbReference type="Proteomes" id="UP000001558">
    <property type="component" value="Chromosome"/>
</dbReference>
<dbReference type="HOGENOM" id="CLU_185065_1_0_6"/>
<dbReference type="KEGG" id="slo:Shew_1804"/>
<gene>
    <name evidence="1" type="ordered locus">Shew_1804</name>
</gene>
<evidence type="ECO:0008006" key="3">
    <source>
        <dbReference type="Google" id="ProtNLM"/>
    </source>
</evidence>
<dbReference type="STRING" id="323850.Shew_1804"/>
<name>A3QDX2_SHELP</name>
<keyword evidence="2" id="KW-1185">Reference proteome</keyword>
<organism evidence="1 2">
    <name type="scientific">Shewanella loihica (strain ATCC BAA-1088 / PV-4)</name>
    <dbReference type="NCBI Taxonomy" id="323850"/>
    <lineage>
        <taxon>Bacteria</taxon>
        <taxon>Pseudomonadati</taxon>
        <taxon>Pseudomonadota</taxon>
        <taxon>Gammaproteobacteria</taxon>
        <taxon>Alteromonadales</taxon>
        <taxon>Shewanellaceae</taxon>
        <taxon>Shewanella</taxon>
    </lineage>
</organism>
<evidence type="ECO:0000313" key="2">
    <source>
        <dbReference type="Proteomes" id="UP000001558"/>
    </source>
</evidence>
<dbReference type="Pfam" id="PF11197">
    <property type="entry name" value="DUF2835"/>
    <property type="match status" value="1"/>
</dbReference>
<protein>
    <recommendedName>
        <fullName evidence="3">DUF2835 domain-containing protein</fullName>
    </recommendedName>
</protein>
<dbReference type="InterPro" id="IPR021363">
    <property type="entry name" value="DUF2835"/>
</dbReference>
<dbReference type="EMBL" id="CP000606">
    <property type="protein sequence ID" value="ABO23670.1"/>
    <property type="molecule type" value="Genomic_DNA"/>
</dbReference>
<dbReference type="eggNOG" id="ENOG5033BZN">
    <property type="taxonomic scope" value="Bacteria"/>
</dbReference>
<reference evidence="1 2" key="1">
    <citation type="submission" date="2007-03" db="EMBL/GenBank/DDBJ databases">
        <title>Complete sequence of Shewanella loihica PV-4.</title>
        <authorList>
            <consortium name="US DOE Joint Genome Institute"/>
            <person name="Copeland A."/>
            <person name="Lucas S."/>
            <person name="Lapidus A."/>
            <person name="Barry K."/>
            <person name="Detter J.C."/>
            <person name="Glavina del Rio T."/>
            <person name="Hammon N."/>
            <person name="Israni S."/>
            <person name="Dalin E."/>
            <person name="Tice H."/>
            <person name="Pitluck S."/>
            <person name="Chain P."/>
            <person name="Malfatti S."/>
            <person name="Shin M."/>
            <person name="Vergez L."/>
            <person name="Schmutz J."/>
            <person name="Larimer F."/>
            <person name="Land M."/>
            <person name="Hauser L."/>
            <person name="Kyrpides N."/>
            <person name="Mikhailova N."/>
            <person name="Romine M.F."/>
            <person name="Serres G."/>
            <person name="Fredrickson J."/>
            <person name="Tiedje J."/>
            <person name="Richardson P."/>
        </authorList>
    </citation>
    <scope>NUCLEOTIDE SEQUENCE [LARGE SCALE GENOMIC DNA]</scope>
    <source>
        <strain evidence="2">ATCC BAA-1088 / PV-4</strain>
    </source>
</reference>
<proteinExistence type="predicted"/>
<dbReference type="AlphaFoldDB" id="A3QDX2"/>
<sequence length="84" mass="9889">MLGISPHFRKQIMMIFTFPMQVSYQEFLNYYQGSIDKIEVKDSSGKTLWIHARHFRPFLTTSGIRGYFRLQLDDEGKLVSLTQV</sequence>